<accession>A0A2A9NW62</accession>
<dbReference type="HAMAP" id="MF_03100">
    <property type="entry name" value="Endonuc_su_Slx1"/>
    <property type="match status" value="1"/>
</dbReference>
<dbReference type="InterPro" id="IPR000305">
    <property type="entry name" value="GIY-YIG_endonuc"/>
</dbReference>
<dbReference type="FunFam" id="3.40.1440.10:FF:000006">
    <property type="entry name" value="Structure-specific endonuclease subunit SLX1"/>
    <property type="match status" value="1"/>
</dbReference>
<dbReference type="SUPFAM" id="SSF82771">
    <property type="entry name" value="GIY-YIG endonuclease"/>
    <property type="match status" value="1"/>
</dbReference>
<dbReference type="InterPro" id="IPR050381">
    <property type="entry name" value="SLX1_endonuclease"/>
</dbReference>
<feature type="region of interest" description="Disordered" evidence="8">
    <location>
        <begin position="287"/>
        <end position="322"/>
    </location>
</feature>
<feature type="compositionally biased region" description="Acidic residues" evidence="8">
    <location>
        <begin position="293"/>
        <end position="303"/>
    </location>
</feature>
<evidence type="ECO:0000256" key="4">
    <source>
        <dbReference type="ARBA" id="ARBA00022801"/>
    </source>
</evidence>
<feature type="non-terminal residue" evidence="10">
    <location>
        <position position="322"/>
    </location>
</feature>
<dbReference type="GO" id="GO:0033557">
    <property type="term" value="C:Slx1-Slx4 complex"/>
    <property type="evidence" value="ECO:0007669"/>
    <property type="project" value="InterPro"/>
</dbReference>
<keyword evidence="6" id="KW-0234">DNA repair</keyword>
<dbReference type="STRING" id="703135.A0A2A9NW62"/>
<dbReference type="GO" id="GO:0008821">
    <property type="term" value="F:crossover junction DNA endonuclease activity"/>
    <property type="evidence" value="ECO:0007669"/>
    <property type="project" value="TreeGrafter"/>
</dbReference>
<dbReference type="GO" id="GO:0017108">
    <property type="term" value="F:5'-flap endonuclease activity"/>
    <property type="evidence" value="ECO:0007669"/>
    <property type="project" value="InterPro"/>
</dbReference>
<keyword evidence="11" id="KW-1185">Reference proteome</keyword>
<feature type="domain" description="GIY-YIG" evidence="9">
    <location>
        <begin position="5"/>
        <end position="87"/>
    </location>
</feature>
<evidence type="ECO:0000256" key="3">
    <source>
        <dbReference type="ARBA" id="ARBA00022763"/>
    </source>
</evidence>
<dbReference type="PANTHER" id="PTHR20208">
    <property type="entry name" value="STRUCTURE-SPECIFIC ENDONUCLEASE SUBUNIT SLX1"/>
    <property type="match status" value="1"/>
</dbReference>
<organism evidence="10 11">
    <name type="scientific">Amanita thiersii Skay4041</name>
    <dbReference type="NCBI Taxonomy" id="703135"/>
    <lineage>
        <taxon>Eukaryota</taxon>
        <taxon>Fungi</taxon>
        <taxon>Dikarya</taxon>
        <taxon>Basidiomycota</taxon>
        <taxon>Agaricomycotina</taxon>
        <taxon>Agaricomycetes</taxon>
        <taxon>Agaricomycetidae</taxon>
        <taxon>Agaricales</taxon>
        <taxon>Pluteineae</taxon>
        <taxon>Amanitaceae</taxon>
        <taxon>Amanita</taxon>
    </lineage>
</organism>
<dbReference type="Proteomes" id="UP000242287">
    <property type="component" value="Unassembled WGS sequence"/>
</dbReference>
<name>A0A2A9NW62_9AGAR</name>
<keyword evidence="1" id="KW-0540">Nuclease</keyword>
<dbReference type="PROSITE" id="PS50164">
    <property type="entry name" value="GIY_YIG"/>
    <property type="match status" value="1"/>
</dbReference>
<dbReference type="AlphaFoldDB" id="A0A2A9NW62"/>
<evidence type="ECO:0000313" key="11">
    <source>
        <dbReference type="Proteomes" id="UP000242287"/>
    </source>
</evidence>
<dbReference type="EMBL" id="KZ301982">
    <property type="protein sequence ID" value="PFH52046.1"/>
    <property type="molecule type" value="Genomic_DNA"/>
</dbReference>
<evidence type="ECO:0000256" key="7">
    <source>
        <dbReference type="ARBA" id="ARBA00023242"/>
    </source>
</evidence>
<dbReference type="InterPro" id="IPR027520">
    <property type="entry name" value="Slx1"/>
</dbReference>
<dbReference type="CDD" id="cd10455">
    <property type="entry name" value="GIY-YIG_SLX1"/>
    <property type="match status" value="1"/>
</dbReference>
<keyword evidence="2" id="KW-0255">Endonuclease</keyword>
<evidence type="ECO:0000256" key="8">
    <source>
        <dbReference type="SAM" id="MobiDB-lite"/>
    </source>
</evidence>
<reference evidence="10 11" key="1">
    <citation type="submission" date="2014-02" db="EMBL/GenBank/DDBJ databases">
        <title>Transposable element dynamics among asymbiotic and ectomycorrhizal Amanita fungi.</title>
        <authorList>
            <consortium name="DOE Joint Genome Institute"/>
            <person name="Hess J."/>
            <person name="Skrede I."/>
            <person name="Wolfe B."/>
            <person name="LaButti K."/>
            <person name="Ohm R.A."/>
            <person name="Grigoriev I.V."/>
            <person name="Pringle A."/>
        </authorList>
    </citation>
    <scope>NUCLEOTIDE SEQUENCE [LARGE SCALE GENOMIC DNA]</scope>
    <source>
        <strain evidence="10 11">SKay4041</strain>
    </source>
</reference>
<dbReference type="Pfam" id="PF01541">
    <property type="entry name" value="GIY-YIG"/>
    <property type="match status" value="1"/>
</dbReference>
<sequence length="322" mass="35898">HQFPTFYACYLLKSIQSPVSQATYIGSTPHPHRRIRQHNGQLTQGAWKTRHKRPWVMQMLVYGFPSKLAALQFEWAWQHPHLSRHLRANNGTPIFANDHKRRYLSRCILTVRTMVSMHPYTTWPLHVKLFTSDALKHWTNADTASASLPLPPGFTYVTEFEGVDGNSGLTGSGRKGPIDVTDAQFTHSLLAKHAGLLASGQQLRCTVCQEPVESYVSDPLTTALCPTLSCSAVSHMTCLSRHFLTNVIQGTAATSTLIPRGGVCKSCATYTLWGDIVRGSYRRLTGKSIQPNDLDEYDESQDEIESKSNPPRVKPQGKPKTA</sequence>
<evidence type="ECO:0000256" key="1">
    <source>
        <dbReference type="ARBA" id="ARBA00022722"/>
    </source>
</evidence>
<keyword evidence="3" id="KW-0227">DNA damage</keyword>
<evidence type="ECO:0000256" key="5">
    <source>
        <dbReference type="ARBA" id="ARBA00023172"/>
    </source>
</evidence>
<keyword evidence="7" id="KW-0539">Nucleus</keyword>
<dbReference type="Pfam" id="PF21202">
    <property type="entry name" value="SLX1_C"/>
    <property type="match status" value="1"/>
</dbReference>
<dbReference type="Gene3D" id="3.40.1440.10">
    <property type="entry name" value="GIY-YIG endonuclease"/>
    <property type="match status" value="1"/>
</dbReference>
<evidence type="ECO:0000313" key="10">
    <source>
        <dbReference type="EMBL" id="PFH52046.1"/>
    </source>
</evidence>
<proteinExistence type="inferred from homology"/>
<dbReference type="OrthoDB" id="24645at2759"/>
<evidence type="ECO:0000256" key="2">
    <source>
        <dbReference type="ARBA" id="ARBA00022759"/>
    </source>
</evidence>
<gene>
    <name evidence="10" type="ORF">AMATHDRAFT_96597</name>
</gene>
<protein>
    <recommendedName>
        <fullName evidence="9">GIY-YIG domain-containing protein</fullName>
    </recommendedName>
</protein>
<dbReference type="InterPro" id="IPR048749">
    <property type="entry name" value="SLX1_C"/>
</dbReference>
<dbReference type="GO" id="GO:0000724">
    <property type="term" value="P:double-strand break repair via homologous recombination"/>
    <property type="evidence" value="ECO:0007669"/>
    <property type="project" value="TreeGrafter"/>
</dbReference>
<dbReference type="InterPro" id="IPR013083">
    <property type="entry name" value="Znf_RING/FYVE/PHD"/>
</dbReference>
<keyword evidence="5" id="KW-0233">DNA recombination</keyword>
<keyword evidence="4" id="KW-0378">Hydrolase</keyword>
<evidence type="ECO:0000256" key="6">
    <source>
        <dbReference type="ARBA" id="ARBA00023204"/>
    </source>
</evidence>
<dbReference type="Gene3D" id="3.30.40.10">
    <property type="entry name" value="Zinc/RING finger domain, C3HC4 (zinc finger)"/>
    <property type="match status" value="1"/>
</dbReference>
<dbReference type="PANTHER" id="PTHR20208:SF10">
    <property type="entry name" value="STRUCTURE-SPECIFIC ENDONUCLEASE SUBUNIT SLX1"/>
    <property type="match status" value="1"/>
</dbReference>
<evidence type="ECO:0000259" key="9">
    <source>
        <dbReference type="PROSITE" id="PS50164"/>
    </source>
</evidence>
<feature type="non-terminal residue" evidence="10">
    <location>
        <position position="1"/>
    </location>
</feature>
<dbReference type="InterPro" id="IPR035901">
    <property type="entry name" value="GIY-YIG_endonuc_sf"/>
</dbReference>